<comment type="similarity">
    <text evidence="1 4">Belongs to the short-chain dehydrogenases/reductases (SDR) family.</text>
</comment>
<dbReference type="InterPro" id="IPR036291">
    <property type="entry name" value="NAD(P)-bd_dom_sf"/>
</dbReference>
<comment type="catalytic activity">
    <reaction evidence="3">
        <text>a (3R)-hydroxyacyl-[ACP] + NADP(+) = a 3-oxoacyl-[ACP] + NADPH + H(+)</text>
        <dbReference type="Rhea" id="RHEA:17397"/>
        <dbReference type="Rhea" id="RHEA-COMP:9916"/>
        <dbReference type="Rhea" id="RHEA-COMP:9945"/>
        <dbReference type="ChEBI" id="CHEBI:15378"/>
        <dbReference type="ChEBI" id="CHEBI:57783"/>
        <dbReference type="ChEBI" id="CHEBI:58349"/>
        <dbReference type="ChEBI" id="CHEBI:78776"/>
        <dbReference type="ChEBI" id="CHEBI:78827"/>
        <dbReference type="EC" id="1.1.1.100"/>
    </reaction>
</comment>
<dbReference type="InterPro" id="IPR002347">
    <property type="entry name" value="SDR_fam"/>
</dbReference>
<dbReference type="EC" id="1.1.1.100" evidence="2"/>
<dbReference type="EMBL" id="HBGF01025381">
    <property type="protein sequence ID" value="CAD9119931.1"/>
    <property type="molecule type" value="Transcribed_RNA"/>
</dbReference>
<protein>
    <recommendedName>
        <fullName evidence="2">3-oxoacyl-[acyl-carrier-protein] reductase</fullName>
        <ecNumber evidence="2">1.1.1.100</ecNumber>
    </recommendedName>
</protein>
<dbReference type="AlphaFoldDB" id="A0A7S1M230"/>
<evidence type="ECO:0000256" key="3">
    <source>
        <dbReference type="ARBA" id="ARBA00048508"/>
    </source>
</evidence>
<dbReference type="Gene3D" id="3.40.50.720">
    <property type="entry name" value="NAD(P)-binding Rossmann-like Domain"/>
    <property type="match status" value="1"/>
</dbReference>
<evidence type="ECO:0000313" key="5">
    <source>
        <dbReference type="EMBL" id="CAD9119931.1"/>
    </source>
</evidence>
<dbReference type="PRINTS" id="PR00081">
    <property type="entry name" value="GDHRDH"/>
</dbReference>
<proteinExistence type="inferred from homology"/>
<name>A0A7S1M230_NEODS</name>
<dbReference type="SUPFAM" id="SSF51735">
    <property type="entry name" value="NAD(P)-binding Rossmann-fold domains"/>
    <property type="match status" value="1"/>
</dbReference>
<accession>A0A7S1M230</accession>
<evidence type="ECO:0000256" key="2">
    <source>
        <dbReference type="ARBA" id="ARBA00012948"/>
    </source>
</evidence>
<evidence type="ECO:0000256" key="4">
    <source>
        <dbReference type="RuleBase" id="RU000363"/>
    </source>
</evidence>
<dbReference type="PANTHER" id="PTHR42879:SF2">
    <property type="entry name" value="3-OXOACYL-[ACYL-CARRIER-PROTEIN] REDUCTASE FABG"/>
    <property type="match status" value="1"/>
</dbReference>
<dbReference type="PANTHER" id="PTHR42879">
    <property type="entry name" value="3-OXOACYL-(ACYL-CARRIER-PROTEIN) REDUCTASE"/>
    <property type="match status" value="1"/>
</dbReference>
<organism evidence="5">
    <name type="scientific">Neobodo designis</name>
    <name type="common">Flagellated protozoan</name>
    <name type="synonym">Bodo designis</name>
    <dbReference type="NCBI Taxonomy" id="312471"/>
    <lineage>
        <taxon>Eukaryota</taxon>
        <taxon>Discoba</taxon>
        <taxon>Euglenozoa</taxon>
        <taxon>Kinetoplastea</taxon>
        <taxon>Metakinetoplastina</taxon>
        <taxon>Neobodonida</taxon>
        <taxon>Neobodo</taxon>
    </lineage>
</organism>
<dbReference type="InterPro" id="IPR050259">
    <property type="entry name" value="SDR"/>
</dbReference>
<sequence length="262" mass="27436">MTSVVVTNGVRGVGLAVARAFAAMPNANILLHHRHDEPANDVAGAVDTVRRVMKGNGRVLSAPADVGTSTGAESLVTEAGKAFGRLDVMVSNASHMQLSMVEKVTDADWADTIHTNLTSTFFVNRAVVPGMRERGFGRIINLVSVEALCGSDVAAAFAASKHGVVGLTKSMALELAVTGVTANCVCPGLVEGPELQRRIEFRMSLTGEEEAEARQAVIEETMPTMRLVDVDEVGAACIYLALPSSKSVTGTVLTLDGGMSAR</sequence>
<dbReference type="Pfam" id="PF00106">
    <property type="entry name" value="adh_short"/>
    <property type="match status" value="1"/>
</dbReference>
<dbReference type="GO" id="GO:0004316">
    <property type="term" value="F:3-oxoacyl-[acyl-carrier-protein] reductase (NADPH) activity"/>
    <property type="evidence" value="ECO:0007669"/>
    <property type="project" value="UniProtKB-EC"/>
</dbReference>
<dbReference type="PRINTS" id="PR00080">
    <property type="entry name" value="SDRFAMILY"/>
</dbReference>
<gene>
    <name evidence="5" type="ORF">NDES1114_LOCUS16796</name>
</gene>
<reference evidence="5" key="1">
    <citation type="submission" date="2021-01" db="EMBL/GenBank/DDBJ databases">
        <authorList>
            <person name="Corre E."/>
            <person name="Pelletier E."/>
            <person name="Niang G."/>
            <person name="Scheremetjew M."/>
            <person name="Finn R."/>
            <person name="Kale V."/>
            <person name="Holt S."/>
            <person name="Cochrane G."/>
            <person name="Meng A."/>
            <person name="Brown T."/>
            <person name="Cohen L."/>
        </authorList>
    </citation>
    <scope>NUCLEOTIDE SEQUENCE</scope>
    <source>
        <strain evidence="5">CCAP 1951/1</strain>
    </source>
</reference>
<dbReference type="FunFam" id="3.40.50.720:FF:000084">
    <property type="entry name" value="Short-chain dehydrogenase reductase"/>
    <property type="match status" value="1"/>
</dbReference>
<evidence type="ECO:0000256" key="1">
    <source>
        <dbReference type="ARBA" id="ARBA00006484"/>
    </source>
</evidence>